<dbReference type="PANTHER" id="PTHR45523:SF3">
    <property type="entry name" value="VACUOLAR PROTEIN SORTING-ASSOCIATED PROTEIN 13A"/>
    <property type="match status" value="1"/>
</dbReference>
<sequence length="159" mass="18244">MEFVSSSLKRSFREYGSLLAFISFSVVDEDYEGFDYKLSGQFSEVRIVFLNRFVQEVVSYFLGIIPSDSKGVGKLRDQVTNSEKWFTTSEIEGSPALKLDLSLRKPIIRMPRRTESLDYLELDVVHITVQNTFRWLHGDKSELGAVHLEILTIQVTSIL</sequence>
<reference evidence="1 2" key="1">
    <citation type="journal article" date="2020" name="IScience">
        <title>Genome Sequencing of the Endangered Kingdonia uniflora (Circaeasteraceae, Ranunculales) Reveals Potential Mechanisms of Evolutionary Specialization.</title>
        <authorList>
            <person name="Sun Y."/>
            <person name="Deng T."/>
            <person name="Zhang A."/>
            <person name="Moore M.J."/>
            <person name="Landis J.B."/>
            <person name="Lin N."/>
            <person name="Zhang H."/>
            <person name="Zhang X."/>
            <person name="Huang J."/>
            <person name="Zhang X."/>
            <person name="Sun H."/>
            <person name="Wang H."/>
        </authorList>
    </citation>
    <scope>NUCLEOTIDE SEQUENCE [LARGE SCALE GENOMIC DNA]</scope>
    <source>
        <strain evidence="1">TB1705</strain>
        <tissue evidence="1">Leaf</tissue>
    </source>
</reference>
<name>A0A7J7KYQ0_9MAGN</name>
<dbReference type="Proteomes" id="UP000541444">
    <property type="component" value="Unassembled WGS sequence"/>
</dbReference>
<dbReference type="PANTHER" id="PTHR45523">
    <property type="entry name" value="TETRATRICOPEPTIDE REPEAT (TPR)-CONTAINING PROTEIN-RELATED"/>
    <property type="match status" value="1"/>
</dbReference>
<accession>A0A7J7KYQ0</accession>
<keyword evidence="2" id="KW-1185">Reference proteome</keyword>
<dbReference type="AlphaFoldDB" id="A0A7J7KYQ0"/>
<organism evidence="1 2">
    <name type="scientific">Kingdonia uniflora</name>
    <dbReference type="NCBI Taxonomy" id="39325"/>
    <lineage>
        <taxon>Eukaryota</taxon>
        <taxon>Viridiplantae</taxon>
        <taxon>Streptophyta</taxon>
        <taxon>Embryophyta</taxon>
        <taxon>Tracheophyta</taxon>
        <taxon>Spermatophyta</taxon>
        <taxon>Magnoliopsida</taxon>
        <taxon>Ranunculales</taxon>
        <taxon>Circaeasteraceae</taxon>
        <taxon>Kingdonia</taxon>
    </lineage>
</organism>
<proteinExistence type="predicted"/>
<evidence type="ECO:0000313" key="1">
    <source>
        <dbReference type="EMBL" id="KAF6135500.1"/>
    </source>
</evidence>
<dbReference type="OrthoDB" id="428159at2759"/>
<dbReference type="EMBL" id="JACGCM010002784">
    <property type="protein sequence ID" value="KAF6135500.1"/>
    <property type="molecule type" value="Genomic_DNA"/>
</dbReference>
<protein>
    <submittedName>
        <fullName evidence="1">Uncharacterized protein</fullName>
    </submittedName>
</protein>
<comment type="caution">
    <text evidence="1">The sequence shown here is derived from an EMBL/GenBank/DDBJ whole genome shotgun (WGS) entry which is preliminary data.</text>
</comment>
<gene>
    <name evidence="1" type="ORF">GIB67_015353</name>
</gene>
<evidence type="ECO:0000313" key="2">
    <source>
        <dbReference type="Proteomes" id="UP000541444"/>
    </source>
</evidence>